<dbReference type="Gene3D" id="1.10.150.690">
    <property type="entry name" value="DUF2063"/>
    <property type="match status" value="1"/>
</dbReference>
<keyword evidence="3" id="KW-1185">Reference proteome</keyword>
<protein>
    <submittedName>
        <fullName evidence="2">Putative DNA-binding domain-containing protein</fullName>
    </submittedName>
</protein>
<gene>
    <name evidence="2" type="ORF">H4O21_05165</name>
</gene>
<dbReference type="InterPro" id="IPR044922">
    <property type="entry name" value="DUF2063_N_sf"/>
</dbReference>
<name>A0A839ILA3_9GAMM</name>
<evidence type="ECO:0000313" key="2">
    <source>
        <dbReference type="EMBL" id="MBB1485995.1"/>
    </source>
</evidence>
<dbReference type="RefSeq" id="WP_182807772.1">
    <property type="nucleotide sequence ID" value="NZ_JACJFM010000004.1"/>
</dbReference>
<dbReference type="AlphaFoldDB" id="A0A839ILA3"/>
<feature type="domain" description="Putative DNA-binding" evidence="1">
    <location>
        <begin position="8"/>
        <end position="100"/>
    </location>
</feature>
<dbReference type="Pfam" id="PF09836">
    <property type="entry name" value="DUF2063"/>
    <property type="match status" value="1"/>
</dbReference>
<dbReference type="InterPro" id="IPR018640">
    <property type="entry name" value="DUF2063"/>
</dbReference>
<dbReference type="GO" id="GO:0003677">
    <property type="term" value="F:DNA binding"/>
    <property type="evidence" value="ECO:0007669"/>
    <property type="project" value="UniProtKB-KW"/>
</dbReference>
<comment type="caution">
    <text evidence="2">The sequence shown here is derived from an EMBL/GenBank/DDBJ whole genome shotgun (WGS) entry which is preliminary data.</text>
</comment>
<keyword evidence="2" id="KW-0238">DNA-binding</keyword>
<evidence type="ECO:0000313" key="3">
    <source>
        <dbReference type="Proteomes" id="UP000565262"/>
    </source>
</evidence>
<dbReference type="Proteomes" id="UP000565262">
    <property type="component" value="Unassembled WGS sequence"/>
</dbReference>
<sequence>MPEALKTLQLQFAEALTSPGEKPALYQQIGESHFAADQLLQIYRNNFVLSLTEVLENTFPVLRAMVGDDFFAQLAKAFIRQTPLEKAAIADFGDQLPRFMSELEQLSEMPYLIDLARLEWLYSWRINRMPQADSFPYDALAELNEADYDYLNFTLNPDLTLFQSEWAVIELFQRLKPWLNTRDNDDCQTEEAPLDGLNLEQPQQGYVVTTGLAETEVQSITPELSDFLNFCQSGSLFSHCPSEHADTLLQQSISQGLICGFILKPQQVSDTDLPLNK</sequence>
<organism evidence="2 3">
    <name type="scientific">Oceanospirillum sediminis</name>
    <dbReference type="NCBI Taxonomy" id="2760088"/>
    <lineage>
        <taxon>Bacteria</taxon>
        <taxon>Pseudomonadati</taxon>
        <taxon>Pseudomonadota</taxon>
        <taxon>Gammaproteobacteria</taxon>
        <taxon>Oceanospirillales</taxon>
        <taxon>Oceanospirillaceae</taxon>
        <taxon>Oceanospirillum</taxon>
    </lineage>
</organism>
<reference evidence="2 3" key="1">
    <citation type="submission" date="2020-08" db="EMBL/GenBank/DDBJ databases">
        <title>Oceanospirillum sp. nov. isolated from marine sediment.</title>
        <authorList>
            <person name="Ji X."/>
        </authorList>
    </citation>
    <scope>NUCLEOTIDE SEQUENCE [LARGE SCALE GENOMIC DNA]</scope>
    <source>
        <strain evidence="2 3">D5</strain>
    </source>
</reference>
<accession>A0A839ILA3</accession>
<evidence type="ECO:0000259" key="1">
    <source>
        <dbReference type="Pfam" id="PF09836"/>
    </source>
</evidence>
<proteinExistence type="predicted"/>
<dbReference type="EMBL" id="JACJFM010000004">
    <property type="protein sequence ID" value="MBB1485995.1"/>
    <property type="molecule type" value="Genomic_DNA"/>
</dbReference>